<feature type="compositionally biased region" description="Low complexity" evidence="1">
    <location>
        <begin position="220"/>
        <end position="229"/>
    </location>
</feature>
<dbReference type="Gene3D" id="3.40.630.150">
    <property type="entry name" value="Malonyl-CoA decarboxylase, catalytic domain"/>
    <property type="match status" value="1"/>
</dbReference>
<dbReference type="InterPro" id="IPR038917">
    <property type="entry name" value="Malonyl_CoA_deC"/>
</dbReference>
<dbReference type="PANTHER" id="PTHR28641:SF1">
    <property type="entry name" value="MALONYL-COA DECARBOXYLASE, MITOCHONDRIAL"/>
    <property type="match status" value="1"/>
</dbReference>
<accession>A0AAD3HPR3</accession>
<dbReference type="GO" id="GO:2001294">
    <property type="term" value="P:malonyl-CoA catabolic process"/>
    <property type="evidence" value="ECO:0007669"/>
    <property type="project" value="TreeGrafter"/>
</dbReference>
<evidence type="ECO:0000313" key="3">
    <source>
        <dbReference type="EMBL" id="GFR48441.1"/>
    </source>
</evidence>
<dbReference type="Proteomes" id="UP001054857">
    <property type="component" value="Unassembled WGS sequence"/>
</dbReference>
<keyword evidence="4" id="KW-1185">Reference proteome</keyword>
<feature type="domain" description="Malonyl-CoA decarboxylase C-terminal" evidence="2">
    <location>
        <begin position="24"/>
        <end position="203"/>
    </location>
</feature>
<dbReference type="GO" id="GO:0005759">
    <property type="term" value="C:mitochondrial matrix"/>
    <property type="evidence" value="ECO:0007669"/>
    <property type="project" value="TreeGrafter"/>
</dbReference>
<reference evidence="3 4" key="1">
    <citation type="journal article" date="2021" name="Sci. Rep.">
        <title>Genome sequencing of the multicellular alga Astrephomene provides insights into convergent evolution of germ-soma differentiation.</title>
        <authorList>
            <person name="Yamashita S."/>
            <person name="Yamamoto K."/>
            <person name="Matsuzaki R."/>
            <person name="Suzuki S."/>
            <person name="Yamaguchi H."/>
            <person name="Hirooka S."/>
            <person name="Minakuchi Y."/>
            <person name="Miyagishima S."/>
            <person name="Kawachi M."/>
            <person name="Toyoda A."/>
            <person name="Nozaki H."/>
        </authorList>
    </citation>
    <scope>NUCLEOTIDE SEQUENCE [LARGE SCALE GENOMIC DNA]</scope>
    <source>
        <strain evidence="3 4">NIES-4017</strain>
    </source>
</reference>
<protein>
    <recommendedName>
        <fullName evidence="2">Malonyl-CoA decarboxylase C-terminal domain-containing protein</fullName>
    </recommendedName>
</protein>
<feature type="non-terminal residue" evidence="3">
    <location>
        <position position="1"/>
    </location>
</feature>
<dbReference type="GO" id="GO:0006633">
    <property type="term" value="P:fatty acid biosynthetic process"/>
    <property type="evidence" value="ECO:0007669"/>
    <property type="project" value="InterPro"/>
</dbReference>
<feature type="compositionally biased region" description="Low complexity" evidence="1">
    <location>
        <begin position="195"/>
        <end position="212"/>
    </location>
</feature>
<feature type="non-terminal residue" evidence="3">
    <location>
        <position position="229"/>
    </location>
</feature>
<dbReference type="GO" id="GO:0050080">
    <property type="term" value="F:malonyl-CoA decarboxylase activity"/>
    <property type="evidence" value="ECO:0007669"/>
    <property type="project" value="InterPro"/>
</dbReference>
<organism evidence="3 4">
    <name type="scientific">Astrephomene gubernaculifera</name>
    <dbReference type="NCBI Taxonomy" id="47775"/>
    <lineage>
        <taxon>Eukaryota</taxon>
        <taxon>Viridiplantae</taxon>
        <taxon>Chlorophyta</taxon>
        <taxon>core chlorophytes</taxon>
        <taxon>Chlorophyceae</taxon>
        <taxon>CS clade</taxon>
        <taxon>Chlamydomonadales</taxon>
        <taxon>Astrephomenaceae</taxon>
        <taxon>Astrephomene</taxon>
    </lineage>
</organism>
<name>A0AAD3HPR3_9CHLO</name>
<proteinExistence type="predicted"/>
<dbReference type="Pfam" id="PF05292">
    <property type="entry name" value="MCD"/>
    <property type="match status" value="1"/>
</dbReference>
<feature type="compositionally biased region" description="Pro residues" evidence="1">
    <location>
        <begin position="117"/>
        <end position="134"/>
    </location>
</feature>
<gene>
    <name evidence="3" type="ORF">Agub_g10341</name>
</gene>
<evidence type="ECO:0000313" key="4">
    <source>
        <dbReference type="Proteomes" id="UP001054857"/>
    </source>
</evidence>
<dbReference type="InterPro" id="IPR042303">
    <property type="entry name" value="Malonyl_CoA_deC_C_sf"/>
</dbReference>
<evidence type="ECO:0000256" key="1">
    <source>
        <dbReference type="SAM" id="MobiDB-lite"/>
    </source>
</evidence>
<dbReference type="GO" id="GO:0006085">
    <property type="term" value="P:acetyl-CoA biosynthetic process"/>
    <property type="evidence" value="ECO:0007669"/>
    <property type="project" value="TreeGrafter"/>
</dbReference>
<dbReference type="AlphaFoldDB" id="A0AAD3HPR3"/>
<comment type="caution">
    <text evidence="3">The sequence shown here is derived from an EMBL/GenBank/DDBJ whole genome shotgun (WGS) entry which is preliminary data.</text>
</comment>
<dbReference type="GO" id="GO:0005782">
    <property type="term" value="C:peroxisomal matrix"/>
    <property type="evidence" value="ECO:0007669"/>
    <property type="project" value="TreeGrafter"/>
</dbReference>
<feature type="region of interest" description="Disordered" evidence="1">
    <location>
        <begin position="106"/>
        <end position="134"/>
    </location>
</feature>
<evidence type="ECO:0000259" key="2">
    <source>
        <dbReference type="Pfam" id="PF05292"/>
    </source>
</evidence>
<dbReference type="InterPro" id="IPR007956">
    <property type="entry name" value="Malonyl_CoA_deC_C"/>
</dbReference>
<dbReference type="PANTHER" id="PTHR28641">
    <property type="match status" value="1"/>
</dbReference>
<dbReference type="EMBL" id="BMAR01000023">
    <property type="protein sequence ID" value="GFR48441.1"/>
    <property type="molecule type" value="Genomic_DNA"/>
</dbReference>
<sequence length="229" mass="24993">GAAAPLRALADHLRQSLAEWFSVGLLHLQPISWQHSPAALLERVMRCEAVHPLGGSWSELRRRLGPGRAVFAFTHPCLPGEPLVVLHTALMQGPAAAMSEILLDERQQPEQQQPGAPSFPSPFHPLPLPPPPPPTTAVFYSISAGQPGLRGVELGTFLIKRVAELLRSQHPSIRQLVTLSPLPSFRSWLTSRLMQEQQQQAQQWEPQRQQPAGEPAGHGSSSSSSTTPQ</sequence>
<feature type="region of interest" description="Disordered" evidence="1">
    <location>
        <begin position="194"/>
        <end position="229"/>
    </location>
</feature>